<evidence type="ECO:0000313" key="5">
    <source>
        <dbReference type="Proteomes" id="UP001151699"/>
    </source>
</evidence>
<dbReference type="InterPro" id="IPR014716">
    <property type="entry name" value="Fibrinogen_a/b/g_C_1"/>
</dbReference>
<evidence type="ECO:0000259" key="3">
    <source>
        <dbReference type="PROSITE" id="PS51406"/>
    </source>
</evidence>
<name>A0A9Q0RVC4_9DIPT</name>
<dbReference type="EMBL" id="WJQU01002116">
    <property type="protein sequence ID" value="KAJ6633309.1"/>
    <property type="molecule type" value="Genomic_DNA"/>
</dbReference>
<dbReference type="PANTHER" id="PTHR19143">
    <property type="entry name" value="FIBRINOGEN/TENASCIN/ANGIOPOEITIN"/>
    <property type="match status" value="1"/>
</dbReference>
<reference evidence="4" key="1">
    <citation type="submission" date="2022-07" db="EMBL/GenBank/DDBJ databases">
        <authorList>
            <person name="Trinca V."/>
            <person name="Uliana J.V.C."/>
            <person name="Torres T.T."/>
            <person name="Ward R.J."/>
            <person name="Monesi N."/>
        </authorList>
    </citation>
    <scope>NUCLEOTIDE SEQUENCE</scope>
    <source>
        <strain evidence="4">HSMRA1968</strain>
        <tissue evidence="4">Whole embryos</tissue>
    </source>
</reference>
<dbReference type="InterPro" id="IPR002181">
    <property type="entry name" value="Fibrinogen_a/b/g_C_dom"/>
</dbReference>
<feature type="signal peptide" evidence="2">
    <location>
        <begin position="1"/>
        <end position="20"/>
    </location>
</feature>
<dbReference type="Proteomes" id="UP001151699">
    <property type="component" value="Unassembled WGS sequence"/>
</dbReference>
<comment type="caution">
    <text evidence="4">The sequence shown here is derived from an EMBL/GenBank/DDBJ whole genome shotgun (WGS) entry which is preliminary data.</text>
</comment>
<dbReference type="SMART" id="SM00186">
    <property type="entry name" value="FBG"/>
    <property type="match status" value="1"/>
</dbReference>
<feature type="compositionally biased region" description="Polar residues" evidence="1">
    <location>
        <begin position="336"/>
        <end position="352"/>
    </location>
</feature>
<dbReference type="PROSITE" id="PS51406">
    <property type="entry name" value="FIBRINOGEN_C_2"/>
    <property type="match status" value="1"/>
</dbReference>
<dbReference type="InterPro" id="IPR050373">
    <property type="entry name" value="Fibrinogen_C-term_domain"/>
</dbReference>
<dbReference type="GO" id="GO:0005615">
    <property type="term" value="C:extracellular space"/>
    <property type="evidence" value="ECO:0007669"/>
    <property type="project" value="TreeGrafter"/>
</dbReference>
<dbReference type="PANTHER" id="PTHR19143:SF185">
    <property type="entry name" value="ANGIOPOIETIN-RELATED PROTEIN 5"/>
    <property type="match status" value="1"/>
</dbReference>
<evidence type="ECO:0000313" key="4">
    <source>
        <dbReference type="EMBL" id="KAJ6633309.1"/>
    </source>
</evidence>
<accession>A0A9Q0RVC4</accession>
<gene>
    <name evidence="4" type="primary">ANGPT4</name>
    <name evidence="4" type="ORF">Bhyg_16002</name>
</gene>
<evidence type="ECO:0000256" key="1">
    <source>
        <dbReference type="SAM" id="MobiDB-lite"/>
    </source>
</evidence>
<dbReference type="OrthoDB" id="6145874at2759"/>
<feature type="region of interest" description="Disordered" evidence="1">
    <location>
        <begin position="336"/>
        <end position="413"/>
    </location>
</feature>
<dbReference type="SUPFAM" id="SSF56496">
    <property type="entry name" value="Fibrinogen C-terminal domain-like"/>
    <property type="match status" value="1"/>
</dbReference>
<dbReference type="InterPro" id="IPR036056">
    <property type="entry name" value="Fibrinogen-like_C"/>
</dbReference>
<sequence>NALIMFTLFFVTYGTNRGIAAQGASRDIYFPKYDFPPPNPISREQVDDYEVQERNGKCCEENLGTSYSSLHSLATTNMLLIKRLRKFEMKFDHILHTISMEENVKMRKVHDMISKLNYLFQQRGSDHSIRVSSLKNPSNIGNEMLDVNVLRELVAAVDLSNQHIQQLTVNFEQVTESSRQSMHLLQEIATFIEDINKRNALRPLQLEHTSSFQENKSPYDESSIVSSLNSIASAIIDGSSKKSITINNYPTASNEMISGEETFGHVGSISPHNVVKTVDAAMTNGNSKTFPEEEIVGSSRSNLTVKTEDATTIDDNSKTFPEEESASASRSNFTVTITDGTSNTSKNTSNPIVKTESKASKEVRNNKSVTITKYSRKSSRAVPEEEEIVGSTRTLNPESPEKRNQNTLTSSNGTVSNKPIMYECYDLDDNVNGIYKFESPDAATNEANRSFSERYCYFDKDGDAWTVLQRRFHNFSAENFNRTWSDYKHGFGNLSEDFWFGNDFIQQLTSKSDDGVRLRIIITDKVEAIDESNFIEFSVFKIKSEEENYTLEIDGYNGTIANNYFYNNTRFSTFDNQISSCASSFGYGWWFKSCTEPNFENMGNKATMMMIRPNRS</sequence>
<dbReference type="Gene3D" id="3.90.215.10">
    <property type="entry name" value="Gamma Fibrinogen, chain A, domain 1"/>
    <property type="match status" value="1"/>
</dbReference>
<keyword evidence="2" id="KW-0732">Signal</keyword>
<feature type="domain" description="Fibrinogen C-terminal" evidence="3">
    <location>
        <begin position="415"/>
        <end position="598"/>
    </location>
</feature>
<feature type="compositionally biased region" description="Basic and acidic residues" evidence="1">
    <location>
        <begin position="355"/>
        <end position="365"/>
    </location>
</feature>
<evidence type="ECO:0000256" key="2">
    <source>
        <dbReference type="SAM" id="SignalP"/>
    </source>
</evidence>
<keyword evidence="5" id="KW-1185">Reference proteome</keyword>
<feature type="non-terminal residue" evidence="4">
    <location>
        <position position="1"/>
    </location>
</feature>
<dbReference type="AlphaFoldDB" id="A0A9Q0RVC4"/>
<organism evidence="4 5">
    <name type="scientific">Pseudolycoriella hygida</name>
    <dbReference type="NCBI Taxonomy" id="35572"/>
    <lineage>
        <taxon>Eukaryota</taxon>
        <taxon>Metazoa</taxon>
        <taxon>Ecdysozoa</taxon>
        <taxon>Arthropoda</taxon>
        <taxon>Hexapoda</taxon>
        <taxon>Insecta</taxon>
        <taxon>Pterygota</taxon>
        <taxon>Neoptera</taxon>
        <taxon>Endopterygota</taxon>
        <taxon>Diptera</taxon>
        <taxon>Nematocera</taxon>
        <taxon>Sciaroidea</taxon>
        <taxon>Sciaridae</taxon>
        <taxon>Pseudolycoriella</taxon>
    </lineage>
</organism>
<proteinExistence type="predicted"/>
<feature type="chain" id="PRO_5040251365" evidence="2">
    <location>
        <begin position="21"/>
        <end position="616"/>
    </location>
</feature>
<protein>
    <submittedName>
        <fullName evidence="4">Angiopoietin-4</fullName>
    </submittedName>
</protein>
<dbReference type="Pfam" id="PF00147">
    <property type="entry name" value="Fibrinogen_C"/>
    <property type="match status" value="1"/>
</dbReference>